<organism evidence="5 6">
    <name type="scientific">Oceanobacillus sojae</name>
    <dbReference type="NCBI Taxonomy" id="582851"/>
    <lineage>
        <taxon>Bacteria</taxon>
        <taxon>Bacillati</taxon>
        <taxon>Bacillota</taxon>
        <taxon>Bacilli</taxon>
        <taxon>Bacillales</taxon>
        <taxon>Bacillaceae</taxon>
        <taxon>Oceanobacillus</taxon>
    </lineage>
</organism>
<reference evidence="5 6" key="1">
    <citation type="submission" date="2019-07" db="EMBL/GenBank/DDBJ databases">
        <title>Whole genome shotgun sequence of Oceanobacillus sojae NBRC 105379.</title>
        <authorList>
            <person name="Hosoyama A."/>
            <person name="Uohara A."/>
            <person name="Ohji S."/>
            <person name="Ichikawa N."/>
        </authorList>
    </citation>
    <scope>NUCLEOTIDE SEQUENCE [LARGE SCALE GENOMIC DNA]</scope>
    <source>
        <strain evidence="5 6">NBRC 105379</strain>
    </source>
</reference>
<dbReference type="GO" id="GO:0006637">
    <property type="term" value="P:acyl-CoA metabolic process"/>
    <property type="evidence" value="ECO:0007669"/>
    <property type="project" value="InterPro"/>
</dbReference>
<feature type="domain" description="Acyl-CoA thioester hydrolase/bile acid-CoA amino acid N-acetyltransferase" evidence="3">
    <location>
        <begin position="15"/>
        <end position="135"/>
    </location>
</feature>
<dbReference type="PANTHER" id="PTHR10824:SF4">
    <property type="entry name" value="ACYL-COENZYME A THIOESTERASE 1-LIKE"/>
    <property type="match status" value="1"/>
</dbReference>
<keyword evidence="6" id="KW-1185">Reference proteome</keyword>
<dbReference type="Gene3D" id="3.40.50.1820">
    <property type="entry name" value="alpha/beta hydrolase"/>
    <property type="match status" value="1"/>
</dbReference>
<dbReference type="InterPro" id="IPR016662">
    <property type="entry name" value="Acyl-CoA_thioEstase_long-chain"/>
</dbReference>
<proteinExistence type="inferred from homology"/>
<evidence type="ECO:0000259" key="3">
    <source>
        <dbReference type="Pfam" id="PF04775"/>
    </source>
</evidence>
<dbReference type="EMBL" id="BJYM01000002">
    <property type="protein sequence ID" value="GEN85930.1"/>
    <property type="molecule type" value="Genomic_DNA"/>
</dbReference>
<protein>
    <submittedName>
        <fullName evidence="5">Acyl-CoA thioesterase</fullName>
    </submittedName>
</protein>
<feature type="active site" description="Charge relay system" evidence="2">
    <location>
        <position position="226"/>
    </location>
</feature>
<dbReference type="GO" id="GO:0047617">
    <property type="term" value="F:fatty acyl-CoA hydrolase activity"/>
    <property type="evidence" value="ECO:0007669"/>
    <property type="project" value="TreeGrafter"/>
</dbReference>
<dbReference type="PIRSF" id="PIRSF016521">
    <property type="entry name" value="Acyl-CoA_hydro"/>
    <property type="match status" value="1"/>
</dbReference>
<gene>
    <name evidence="5" type="ORF">OSO01_06690</name>
</gene>
<feature type="active site" description="Charge relay system" evidence="2">
    <location>
        <position position="373"/>
    </location>
</feature>
<accession>A0A511ZEQ7</accession>
<evidence type="ECO:0000256" key="2">
    <source>
        <dbReference type="PIRSR" id="PIRSR016521-1"/>
    </source>
</evidence>
<comment type="similarity">
    <text evidence="1">Belongs to the C/M/P thioester hydrolase family.</text>
</comment>
<feature type="active site" description="Charge relay system" evidence="2">
    <location>
        <position position="338"/>
    </location>
</feature>
<dbReference type="InterPro" id="IPR006862">
    <property type="entry name" value="Thio_Ohase/aa_AcTrfase"/>
</dbReference>
<name>A0A511ZEQ7_9BACI</name>
<dbReference type="Gene3D" id="2.60.40.2240">
    <property type="entry name" value="Acyl-CoA thioester hydrolase/BAAT N-terminal domain"/>
    <property type="match status" value="1"/>
</dbReference>
<evidence type="ECO:0000256" key="1">
    <source>
        <dbReference type="ARBA" id="ARBA00006538"/>
    </source>
</evidence>
<evidence type="ECO:0000313" key="6">
    <source>
        <dbReference type="Proteomes" id="UP000321558"/>
    </source>
</evidence>
<dbReference type="InterPro" id="IPR029058">
    <property type="entry name" value="AB_hydrolase_fold"/>
</dbReference>
<sequence length="429" mass="47549">MSPKLQISSIDSYIDETVIIKVIGCSENAKVSIYATTYDEEQKQFCSYAIFIAGHEGVVDVSSQRPVEGTYDKVDASGLFWSMEHADSKWGDYYEKSSSNKVSITLSLNVDGKEQGSVTINRYFYMDGVSKEVVQHNQLKGTLFHPEEKGHYPAVLVLSGSDGGIQEHAAALLASKGYTAFALAYFGAEGTPKDLEEISLEYFQEATTWLKNHQYANGTVSLIGYSRGGELALLLAATFDNYQSVIAGAPNAYITPGMKNGIFAPVTSWVFNQEALPTVKFKYPLSVMLSTIKNWLTKNPVSFLAIWNNTLKNQEKTAARIPVENIQAPVMLIAGGDDQLWPSSHCVKMMEDTLKNLKRPYQDQYLYYEEAGHFISFPYSFVNLPANVVMQVGGNMTMTFGGSKSANTAAAKDSWEKIQRFLTENSRNL</sequence>
<feature type="domain" description="BAAT/Acyl-CoA thioester hydrolase C-terminal" evidence="4">
    <location>
        <begin position="198"/>
        <end position="424"/>
    </location>
</feature>
<dbReference type="OrthoDB" id="8922993at2"/>
<dbReference type="InterPro" id="IPR042490">
    <property type="entry name" value="Thio_Ohase/BAAT_N"/>
</dbReference>
<dbReference type="Pfam" id="PF04775">
    <property type="entry name" value="Bile_Hydr_Trans"/>
    <property type="match status" value="1"/>
</dbReference>
<dbReference type="AlphaFoldDB" id="A0A511ZEQ7"/>
<dbReference type="GO" id="GO:0006631">
    <property type="term" value="P:fatty acid metabolic process"/>
    <property type="evidence" value="ECO:0007669"/>
    <property type="project" value="TreeGrafter"/>
</dbReference>
<dbReference type="PANTHER" id="PTHR10824">
    <property type="entry name" value="ACYL-COENZYME A THIOESTERASE-RELATED"/>
    <property type="match status" value="1"/>
</dbReference>
<dbReference type="Proteomes" id="UP000321558">
    <property type="component" value="Unassembled WGS sequence"/>
</dbReference>
<evidence type="ECO:0000259" key="4">
    <source>
        <dbReference type="Pfam" id="PF08840"/>
    </source>
</evidence>
<dbReference type="InterPro" id="IPR014940">
    <property type="entry name" value="BAAT_C"/>
</dbReference>
<dbReference type="SUPFAM" id="SSF53474">
    <property type="entry name" value="alpha/beta-Hydrolases"/>
    <property type="match status" value="1"/>
</dbReference>
<evidence type="ECO:0000313" key="5">
    <source>
        <dbReference type="EMBL" id="GEN85930.1"/>
    </source>
</evidence>
<dbReference type="Pfam" id="PF08840">
    <property type="entry name" value="BAAT_C"/>
    <property type="match status" value="1"/>
</dbReference>
<dbReference type="RefSeq" id="WP_147208687.1">
    <property type="nucleotide sequence ID" value="NZ_BJYM01000002.1"/>
</dbReference>
<comment type="caution">
    <text evidence="5">The sequence shown here is derived from an EMBL/GenBank/DDBJ whole genome shotgun (WGS) entry which is preliminary data.</text>
</comment>